<reference evidence="1 2" key="1">
    <citation type="journal article" date="2012" name="PLoS ONE">
        <title>Genome sequence and transcriptome analysis of the radioresistant bacterium Deinococcus gobiensis: insights into the extreme environmental adaptations.</title>
        <authorList>
            <person name="Yuan M."/>
            <person name="Chen M."/>
            <person name="Zhang W."/>
            <person name="Lu W."/>
            <person name="Wang J."/>
            <person name="Yang M."/>
            <person name="Zhao P."/>
            <person name="Tang R."/>
            <person name="Li X."/>
            <person name="Hao Y."/>
            <person name="Zhou Z."/>
            <person name="Zhan Y."/>
            <person name="Yu H."/>
            <person name="Teng C."/>
            <person name="Yan Y."/>
            <person name="Ping S."/>
            <person name="Wang Y."/>
            <person name="Lin M."/>
        </authorList>
    </citation>
    <scope>NUCLEOTIDE SEQUENCE [LARGE SCALE GENOMIC DNA]</scope>
    <source>
        <strain evidence="2">DSM 21396 / JCM 16679 / CGMCC 1.7299 / I-0</strain>
        <plasmid evidence="1">P2</plasmid>
    </source>
</reference>
<dbReference type="Proteomes" id="UP000007575">
    <property type="component" value="Plasmid P2"/>
</dbReference>
<dbReference type="EMBL" id="CP002193">
    <property type="protein sequence ID" value="AFD27406.1"/>
    <property type="molecule type" value="Genomic_DNA"/>
</dbReference>
<name>H8H1K9_DEIGI</name>
<dbReference type="RefSeq" id="WP_014686502.1">
    <property type="nucleotide sequence ID" value="NC_017791.1"/>
</dbReference>
<dbReference type="OrthoDB" id="72918at2"/>
<dbReference type="KEGG" id="dgo:DGo_PB0137"/>
<keyword evidence="1" id="KW-0614">Plasmid</keyword>
<evidence type="ECO:0000313" key="1">
    <source>
        <dbReference type="EMBL" id="AFD27406.1"/>
    </source>
</evidence>
<organism evidence="1 2">
    <name type="scientific">Deinococcus gobiensis (strain DSM 21396 / JCM 16679 / CGMCC 1.7299 / I-0)</name>
    <dbReference type="NCBI Taxonomy" id="745776"/>
    <lineage>
        <taxon>Bacteria</taxon>
        <taxon>Thermotogati</taxon>
        <taxon>Deinococcota</taxon>
        <taxon>Deinococci</taxon>
        <taxon>Deinococcales</taxon>
        <taxon>Deinococcaceae</taxon>
        <taxon>Deinococcus</taxon>
    </lineage>
</organism>
<evidence type="ECO:0000313" key="2">
    <source>
        <dbReference type="Proteomes" id="UP000007575"/>
    </source>
</evidence>
<gene>
    <name evidence="1" type="ordered locus">DGo_PB0137</name>
</gene>
<geneLocation type="plasmid" evidence="1 2">
    <name>P2</name>
</geneLocation>
<sequence length="123" mass="13763">MGVEETWPPPLPEVVQSWPVPRGQKHRPARWVGGDGAQYRAFFQGVLDDEGEDALARIWNDAPRSPHAAATRWYCPGVPMYATDLRTEGPSRPRHGYLVPARAALLALDHGHVLCRTRPLEHP</sequence>
<proteinExistence type="predicted"/>
<dbReference type="HOGENOM" id="CLU_2011506_0_0_0"/>
<keyword evidence="2" id="KW-1185">Reference proteome</keyword>
<dbReference type="AlphaFoldDB" id="H8H1K9"/>
<protein>
    <submittedName>
        <fullName evidence="1">Uncharacterized protein</fullName>
    </submittedName>
</protein>
<accession>H8H1K9</accession>